<dbReference type="OrthoDB" id="190615at2"/>
<gene>
    <name evidence="2" type="ORF">FPL22_03585</name>
</gene>
<dbReference type="Proteomes" id="UP000315648">
    <property type="component" value="Unassembled WGS sequence"/>
</dbReference>
<feature type="transmembrane region" description="Helical" evidence="1">
    <location>
        <begin position="12"/>
        <end position="31"/>
    </location>
</feature>
<reference evidence="2 3" key="1">
    <citation type="submission" date="2019-07" db="EMBL/GenBank/DDBJ databases">
        <title>Description of 53C-WASEF.</title>
        <authorList>
            <person name="Pitt A."/>
            <person name="Hahn M.W."/>
        </authorList>
    </citation>
    <scope>NUCLEOTIDE SEQUENCE [LARGE SCALE GENOMIC DNA]</scope>
    <source>
        <strain evidence="2 3">53C-WASEF</strain>
    </source>
</reference>
<sequence length="208" mass="22908">MPDPLNRKPWPMKWVALAIVLCIGPYTWVTLHYRKPKDQTFNPYEDMKQRANVMRLLDAGYQRINATAERPAEPQQIVRAMNALASISDAPAGLSESLDVTLVEIPQLPLSFSSVSAPRETASLLPYPIVITCTLGDQKHQLGGAQVFVRGLSVVIVAQFEPLDGELTARSKESPVLITLPGGTLKVGEYTVLLAGSEQSRQWTLTVR</sequence>
<dbReference type="AlphaFoldDB" id="A0A556QP21"/>
<proteinExistence type="predicted"/>
<evidence type="ECO:0000313" key="2">
    <source>
        <dbReference type="EMBL" id="TSJ78396.1"/>
    </source>
</evidence>
<comment type="caution">
    <text evidence="2">The sequence shown here is derived from an EMBL/GenBank/DDBJ whole genome shotgun (WGS) entry which is preliminary data.</text>
</comment>
<keyword evidence="3" id="KW-1185">Reference proteome</keyword>
<organism evidence="2 3">
    <name type="scientific">Rariglobus hedericola</name>
    <dbReference type="NCBI Taxonomy" id="2597822"/>
    <lineage>
        <taxon>Bacteria</taxon>
        <taxon>Pseudomonadati</taxon>
        <taxon>Verrucomicrobiota</taxon>
        <taxon>Opitutia</taxon>
        <taxon>Opitutales</taxon>
        <taxon>Opitutaceae</taxon>
        <taxon>Rariglobus</taxon>
    </lineage>
</organism>
<dbReference type="RefSeq" id="WP_144228737.1">
    <property type="nucleotide sequence ID" value="NZ_CBCRVV010000003.1"/>
</dbReference>
<accession>A0A556QP21</accession>
<keyword evidence="1" id="KW-0812">Transmembrane</keyword>
<keyword evidence="1" id="KW-1133">Transmembrane helix</keyword>
<protein>
    <submittedName>
        <fullName evidence="2">Uncharacterized protein</fullName>
    </submittedName>
</protein>
<keyword evidence="1" id="KW-0472">Membrane</keyword>
<evidence type="ECO:0000256" key="1">
    <source>
        <dbReference type="SAM" id="Phobius"/>
    </source>
</evidence>
<evidence type="ECO:0000313" key="3">
    <source>
        <dbReference type="Proteomes" id="UP000315648"/>
    </source>
</evidence>
<name>A0A556QP21_9BACT</name>
<dbReference type="EMBL" id="VMBG01000001">
    <property type="protein sequence ID" value="TSJ78396.1"/>
    <property type="molecule type" value="Genomic_DNA"/>
</dbReference>